<reference evidence="10 12" key="2">
    <citation type="journal article" date="2013" name="Nature">
        <title>Insights into bilaterian evolution from three spiralian genomes.</title>
        <authorList>
            <person name="Simakov O."/>
            <person name="Marletaz F."/>
            <person name="Cho S.J."/>
            <person name="Edsinger-Gonzales E."/>
            <person name="Havlak P."/>
            <person name="Hellsten U."/>
            <person name="Kuo D.H."/>
            <person name="Larsson T."/>
            <person name="Lv J."/>
            <person name="Arendt D."/>
            <person name="Savage R."/>
            <person name="Osoegawa K."/>
            <person name="de Jong P."/>
            <person name="Grimwood J."/>
            <person name="Chapman J.A."/>
            <person name="Shapiro H."/>
            <person name="Aerts A."/>
            <person name="Otillar R.P."/>
            <person name="Terry A.Y."/>
            <person name="Boore J.L."/>
            <person name="Grigoriev I.V."/>
            <person name="Lindberg D.R."/>
            <person name="Seaver E.C."/>
            <person name="Weisblat D.A."/>
            <person name="Putnam N.H."/>
            <person name="Rokhsar D.S."/>
        </authorList>
    </citation>
    <scope>NUCLEOTIDE SEQUENCE</scope>
    <source>
        <strain evidence="10 12">I ESC-2004</strain>
    </source>
</reference>
<dbReference type="HOGENOM" id="CLU_009579_24_0_1"/>
<keyword evidence="4" id="KW-0297">G-protein coupled receptor</keyword>
<organism evidence="10">
    <name type="scientific">Capitella teleta</name>
    <name type="common">Polychaete worm</name>
    <dbReference type="NCBI Taxonomy" id="283909"/>
    <lineage>
        <taxon>Eukaryota</taxon>
        <taxon>Metazoa</taxon>
        <taxon>Spiralia</taxon>
        <taxon>Lophotrochozoa</taxon>
        <taxon>Annelida</taxon>
        <taxon>Polychaeta</taxon>
        <taxon>Sedentaria</taxon>
        <taxon>Scolecida</taxon>
        <taxon>Capitellidae</taxon>
        <taxon>Capitella</taxon>
    </lineage>
</organism>
<dbReference type="PRINTS" id="PR00237">
    <property type="entry name" value="GPCRRHODOPSN"/>
</dbReference>
<reference evidence="12" key="1">
    <citation type="submission" date="2012-12" db="EMBL/GenBank/DDBJ databases">
        <authorList>
            <person name="Hellsten U."/>
            <person name="Grimwood J."/>
            <person name="Chapman J.A."/>
            <person name="Shapiro H."/>
            <person name="Aerts A."/>
            <person name="Otillar R.P."/>
            <person name="Terry A.Y."/>
            <person name="Boore J.L."/>
            <person name="Simakov O."/>
            <person name="Marletaz F."/>
            <person name="Cho S.-J."/>
            <person name="Edsinger-Gonzales E."/>
            <person name="Havlak P."/>
            <person name="Kuo D.-H."/>
            <person name="Larsson T."/>
            <person name="Lv J."/>
            <person name="Arendt D."/>
            <person name="Savage R."/>
            <person name="Osoegawa K."/>
            <person name="de Jong P."/>
            <person name="Lindberg D.R."/>
            <person name="Seaver E.C."/>
            <person name="Weisblat D.A."/>
            <person name="Putnam N.H."/>
            <person name="Grigoriev I.V."/>
            <person name="Rokhsar D.S."/>
        </authorList>
    </citation>
    <scope>NUCLEOTIDE SEQUENCE</scope>
    <source>
        <strain evidence="12">I ESC-2004</strain>
    </source>
</reference>
<feature type="transmembrane region" description="Helical" evidence="8">
    <location>
        <begin position="331"/>
        <end position="353"/>
    </location>
</feature>
<feature type="domain" description="G-protein coupled receptors family 1 profile" evidence="9">
    <location>
        <begin position="64"/>
        <end position="351"/>
    </location>
</feature>
<comment type="subcellular location">
    <subcellularLocation>
        <location evidence="1">Membrane</location>
        <topology evidence="1">Multi-pass membrane protein</topology>
    </subcellularLocation>
</comment>
<sequence length="382" mass="42760">MNTVTSSSLLSGVATKASAYIESTEETAASEGLIEAMLGIWSYRMVVAIYLWFPPVLIVGGTIGNFLVIAVSRTRHFKCSPATILMLLLACSDLFILHTQLTRFWLKSLVSINLDPKTDIGCQFLSFASYVGFDTSSMTVVMISMERAVTVTQPLKAKIWLTRKRISLTWVSLVGAFLLVNAHIFWTMRYDRNAEQMSAGESYAIAPECHLRKDTELMRTISDVWYYVDFSLFAGVPIPLVVGANIIIALSLKTSHNRRQKMQASQHEMQLPEQNVDIKKKAGTSQLTVMLLLMSSGFCLCTFPVIVYPFIVNALFPNVHVDLESFCLAYLVNAFLGMLLFLNYAINFMLYCLGGTKFRLALKEMLCCYKETKAQSPTLSTE</sequence>
<dbReference type="InterPro" id="IPR017452">
    <property type="entry name" value="GPCR_Rhodpsn_7TM"/>
</dbReference>
<feature type="transmembrane region" description="Helical" evidence="8">
    <location>
        <begin position="43"/>
        <end position="71"/>
    </location>
</feature>
<keyword evidence="7" id="KW-0807">Transducer</keyword>
<evidence type="ECO:0000313" key="11">
    <source>
        <dbReference type="EnsemblMetazoa" id="CapteP190989"/>
    </source>
</evidence>
<reference evidence="11" key="3">
    <citation type="submission" date="2015-06" db="UniProtKB">
        <authorList>
            <consortium name="EnsemblMetazoa"/>
        </authorList>
    </citation>
    <scope>IDENTIFICATION</scope>
</reference>
<evidence type="ECO:0000259" key="9">
    <source>
        <dbReference type="PROSITE" id="PS50262"/>
    </source>
</evidence>
<feature type="transmembrane region" description="Helical" evidence="8">
    <location>
        <begin position="166"/>
        <end position="186"/>
    </location>
</feature>
<dbReference type="InterPro" id="IPR000276">
    <property type="entry name" value="GPCR_Rhodpsn"/>
</dbReference>
<dbReference type="Proteomes" id="UP000014760">
    <property type="component" value="Unassembled WGS sequence"/>
</dbReference>
<dbReference type="GO" id="GO:0005886">
    <property type="term" value="C:plasma membrane"/>
    <property type="evidence" value="ECO:0007669"/>
    <property type="project" value="TreeGrafter"/>
</dbReference>
<evidence type="ECO:0000256" key="8">
    <source>
        <dbReference type="SAM" id="Phobius"/>
    </source>
</evidence>
<dbReference type="EMBL" id="KB309617">
    <property type="protein sequence ID" value="ELT93808.1"/>
    <property type="molecule type" value="Genomic_DNA"/>
</dbReference>
<feature type="transmembrane region" description="Helical" evidence="8">
    <location>
        <begin position="224"/>
        <end position="252"/>
    </location>
</feature>
<dbReference type="GO" id="GO:0004930">
    <property type="term" value="F:G protein-coupled receptor activity"/>
    <property type="evidence" value="ECO:0007669"/>
    <property type="project" value="UniProtKB-KW"/>
</dbReference>
<evidence type="ECO:0000256" key="3">
    <source>
        <dbReference type="ARBA" id="ARBA00022989"/>
    </source>
</evidence>
<feature type="transmembrane region" description="Helical" evidence="8">
    <location>
        <begin position="289"/>
        <end position="311"/>
    </location>
</feature>
<dbReference type="Pfam" id="PF00001">
    <property type="entry name" value="7tm_1"/>
    <property type="match status" value="1"/>
</dbReference>
<dbReference type="EnsemblMetazoa" id="CapteT190989">
    <property type="protein sequence ID" value="CapteP190989"/>
    <property type="gene ID" value="CapteG190989"/>
</dbReference>
<feature type="transmembrane region" description="Helical" evidence="8">
    <location>
        <begin position="124"/>
        <end position="145"/>
    </location>
</feature>
<keyword evidence="2 8" id="KW-0812">Transmembrane</keyword>
<dbReference type="PROSITE" id="PS50262">
    <property type="entry name" value="G_PROTEIN_RECEP_F1_2"/>
    <property type="match status" value="1"/>
</dbReference>
<proteinExistence type="predicted"/>
<dbReference type="Gene3D" id="1.20.1070.10">
    <property type="entry name" value="Rhodopsin 7-helix transmembrane proteins"/>
    <property type="match status" value="1"/>
</dbReference>
<evidence type="ECO:0000256" key="2">
    <source>
        <dbReference type="ARBA" id="ARBA00022692"/>
    </source>
</evidence>
<protein>
    <recommendedName>
        <fullName evidence="9">G-protein coupled receptors family 1 profile domain-containing protein</fullName>
    </recommendedName>
</protein>
<evidence type="ECO:0000256" key="4">
    <source>
        <dbReference type="ARBA" id="ARBA00023040"/>
    </source>
</evidence>
<dbReference type="PANTHER" id="PTHR24243">
    <property type="entry name" value="G-PROTEIN COUPLED RECEPTOR"/>
    <property type="match status" value="1"/>
</dbReference>
<feature type="transmembrane region" description="Helical" evidence="8">
    <location>
        <begin position="83"/>
        <end position="104"/>
    </location>
</feature>
<dbReference type="PANTHER" id="PTHR24243:SF230">
    <property type="entry name" value="G-PROTEIN COUPLED RECEPTORS FAMILY 1 PROFILE DOMAIN-CONTAINING PROTEIN"/>
    <property type="match status" value="1"/>
</dbReference>
<dbReference type="AlphaFoldDB" id="R7TJ41"/>
<dbReference type="EMBL" id="AMQN01002595">
    <property type="status" value="NOT_ANNOTATED_CDS"/>
    <property type="molecule type" value="Genomic_DNA"/>
</dbReference>
<keyword evidence="3 8" id="KW-1133">Transmembrane helix</keyword>
<dbReference type="STRING" id="283909.R7TJ41"/>
<keyword evidence="12" id="KW-1185">Reference proteome</keyword>
<evidence type="ECO:0000256" key="5">
    <source>
        <dbReference type="ARBA" id="ARBA00023136"/>
    </source>
</evidence>
<keyword evidence="6" id="KW-0675">Receptor</keyword>
<gene>
    <name evidence="10" type="ORF">CAPTEDRAFT_190989</name>
</gene>
<evidence type="ECO:0000313" key="12">
    <source>
        <dbReference type="Proteomes" id="UP000014760"/>
    </source>
</evidence>
<evidence type="ECO:0000256" key="6">
    <source>
        <dbReference type="ARBA" id="ARBA00023170"/>
    </source>
</evidence>
<evidence type="ECO:0000256" key="7">
    <source>
        <dbReference type="ARBA" id="ARBA00023224"/>
    </source>
</evidence>
<evidence type="ECO:0000256" key="1">
    <source>
        <dbReference type="ARBA" id="ARBA00004141"/>
    </source>
</evidence>
<keyword evidence="5 8" id="KW-0472">Membrane</keyword>
<dbReference type="SUPFAM" id="SSF81321">
    <property type="entry name" value="Family A G protein-coupled receptor-like"/>
    <property type="match status" value="1"/>
</dbReference>
<accession>R7TJ41</accession>
<name>R7TJ41_CAPTE</name>
<evidence type="ECO:0000313" key="10">
    <source>
        <dbReference type="EMBL" id="ELT93808.1"/>
    </source>
</evidence>